<feature type="binding site" evidence="9">
    <location>
        <position position="201"/>
    </location>
    <ligand>
        <name>Mn(2+)</name>
        <dbReference type="ChEBI" id="CHEBI:29035"/>
    </ligand>
</feature>
<dbReference type="Gene3D" id="3.40.50.720">
    <property type="entry name" value="NAD(P)-binding Rossmann-like Domain"/>
    <property type="match status" value="1"/>
</dbReference>
<protein>
    <submittedName>
        <fullName evidence="13">Putative 6-phospho-glucosidase</fullName>
    </submittedName>
</protein>
<evidence type="ECO:0000256" key="1">
    <source>
        <dbReference type="ARBA" id="ARBA00010141"/>
    </source>
</evidence>
<keyword evidence="5 9" id="KW-0464">Manganese</keyword>
<dbReference type="GO" id="GO:0046872">
    <property type="term" value="F:metal ion binding"/>
    <property type="evidence" value="ECO:0007669"/>
    <property type="project" value="UniProtKB-KW"/>
</dbReference>
<dbReference type="InterPro" id="IPR015955">
    <property type="entry name" value="Lactate_DH/Glyco_Ohase_4_C"/>
</dbReference>
<evidence type="ECO:0000256" key="9">
    <source>
        <dbReference type="PIRSR" id="PIRSR601088-3"/>
    </source>
</evidence>
<dbReference type="SUPFAM" id="SSF56327">
    <property type="entry name" value="LDH C-terminal domain-like"/>
    <property type="match status" value="1"/>
</dbReference>
<feature type="site" description="Increases basicity of active site Tyr" evidence="10">
    <location>
        <position position="111"/>
    </location>
</feature>
<dbReference type="Gene3D" id="3.90.110.10">
    <property type="entry name" value="Lactate dehydrogenase/glycoside hydrolase, family 4, C-terminal"/>
    <property type="match status" value="1"/>
</dbReference>
<gene>
    <name evidence="13" type="ordered locus">LIV_0077</name>
</gene>
<dbReference type="PRINTS" id="PR00732">
    <property type="entry name" value="GLHYDRLASE4"/>
</dbReference>
<evidence type="ECO:0000256" key="4">
    <source>
        <dbReference type="ARBA" id="ARBA00023027"/>
    </source>
</evidence>
<dbReference type="InterPro" id="IPR022616">
    <property type="entry name" value="Glyco_hydro_4_C"/>
</dbReference>
<reference evidence="13 14" key="1">
    <citation type="journal article" date="2011" name="J. Bacteriol.">
        <title>Complete genome sequence of the animal pathogen Listeria ivanovii, which provides insights into host specificities and evolution of the genus Listeria.</title>
        <authorList>
            <person name="Buchrieser C."/>
            <person name="Rusniok C."/>
            <person name="Garrido P."/>
            <person name="Hain T."/>
            <person name="Scortti M."/>
            <person name="Lampidis R."/>
            <person name="Karst U."/>
            <person name="Chakraborty T."/>
            <person name="Cossart P."/>
            <person name="Kreft J."/>
            <person name="Vazquez-Boland J.A."/>
            <person name="Goebel W."/>
            <person name="Glaser P."/>
        </authorList>
    </citation>
    <scope>NUCLEOTIDE SEQUENCE [LARGE SCALE GENOMIC DNA]</scope>
    <source>
        <strain evidence="14">ATCC BAA-678 / PAM 55</strain>
    </source>
</reference>
<comment type="similarity">
    <text evidence="1 11">Belongs to the glycosyl hydrolase 4 family.</text>
</comment>
<evidence type="ECO:0000256" key="2">
    <source>
        <dbReference type="ARBA" id="ARBA00022723"/>
    </source>
</evidence>
<dbReference type="Pfam" id="PF11975">
    <property type="entry name" value="Glyco_hydro_4C"/>
    <property type="match status" value="1"/>
</dbReference>
<keyword evidence="9" id="KW-0533">Nickel</keyword>
<evidence type="ECO:0000256" key="11">
    <source>
        <dbReference type="RuleBase" id="RU361152"/>
    </source>
</evidence>
<dbReference type="PANTHER" id="PTHR32092:SF14">
    <property type="entry name" value="MALTOSE-6'-PHOSPHATE GLUCOSIDASE"/>
    <property type="match status" value="1"/>
</dbReference>
<evidence type="ECO:0000256" key="6">
    <source>
        <dbReference type="ARBA" id="ARBA00023295"/>
    </source>
</evidence>
<dbReference type="AlphaFoldDB" id="G2Z8V5"/>
<dbReference type="InterPro" id="IPR036291">
    <property type="entry name" value="NAD(P)-bd_dom_sf"/>
</dbReference>
<accession>G2Z8V5</accession>
<feature type="binding site" evidence="8">
    <location>
        <position position="283"/>
    </location>
    <ligand>
        <name>substrate</name>
    </ligand>
</feature>
<feature type="binding site" evidence="8">
    <location>
        <position position="149"/>
    </location>
    <ligand>
        <name>substrate</name>
    </ligand>
</feature>
<dbReference type="GO" id="GO:0016616">
    <property type="term" value="F:oxidoreductase activity, acting on the CH-OH group of donors, NAD or NADP as acceptor"/>
    <property type="evidence" value="ECO:0007669"/>
    <property type="project" value="InterPro"/>
</dbReference>
<feature type="active site" description="Proton donor" evidence="7">
    <location>
        <position position="172"/>
    </location>
</feature>
<comment type="cofactor">
    <cofactor evidence="11">
        <name>NAD(+)</name>
        <dbReference type="ChEBI" id="CHEBI:57540"/>
    </cofactor>
    <text evidence="11">Binds 1 NAD(+) per subunit.</text>
</comment>
<dbReference type="HOGENOM" id="CLU_045951_2_0_9"/>
<dbReference type="GO" id="GO:0005975">
    <property type="term" value="P:carbohydrate metabolic process"/>
    <property type="evidence" value="ECO:0007669"/>
    <property type="project" value="InterPro"/>
</dbReference>
<evidence type="ECO:0000256" key="5">
    <source>
        <dbReference type="ARBA" id="ARBA00023211"/>
    </source>
</evidence>
<feature type="binding site" evidence="8">
    <location>
        <position position="95"/>
    </location>
    <ligand>
        <name>substrate</name>
    </ligand>
</feature>
<keyword evidence="6 11" id="KW-0326">Glycosidase</keyword>
<dbReference type="KEGG" id="liv:LIV_0077"/>
<name>G2Z8V5_LISIP</name>
<evidence type="ECO:0000256" key="10">
    <source>
        <dbReference type="PIRSR" id="PIRSR601088-4"/>
    </source>
</evidence>
<keyword evidence="3 11" id="KW-0378">Hydrolase</keyword>
<dbReference type="eggNOG" id="COG1486">
    <property type="taxonomic scope" value="Bacteria"/>
</dbReference>
<dbReference type="Proteomes" id="UP000001286">
    <property type="component" value="Chromosome"/>
</dbReference>
<evidence type="ECO:0000256" key="8">
    <source>
        <dbReference type="PIRSR" id="PIRSR601088-2"/>
    </source>
</evidence>
<evidence type="ECO:0000256" key="3">
    <source>
        <dbReference type="ARBA" id="ARBA00022801"/>
    </source>
</evidence>
<dbReference type="EMBL" id="FR687253">
    <property type="protein sequence ID" value="CBW84560.1"/>
    <property type="molecule type" value="Genomic_DNA"/>
</dbReference>
<dbReference type="Pfam" id="PF02056">
    <property type="entry name" value="Glyco_hydro_4"/>
    <property type="match status" value="1"/>
</dbReference>
<proteinExistence type="inferred from homology"/>
<feature type="binding site" evidence="9">
    <location>
        <position position="171"/>
    </location>
    <ligand>
        <name>Mn(2+)</name>
        <dbReference type="ChEBI" id="CHEBI:29035"/>
    </ligand>
</feature>
<dbReference type="PANTHER" id="PTHR32092">
    <property type="entry name" value="6-PHOSPHO-BETA-GLUCOSIDASE-RELATED"/>
    <property type="match status" value="1"/>
</dbReference>
<dbReference type="GO" id="GO:0004553">
    <property type="term" value="F:hydrolase activity, hydrolyzing O-glycosyl compounds"/>
    <property type="evidence" value="ECO:0007669"/>
    <property type="project" value="InterPro"/>
</dbReference>
<feature type="active site" description="Proton acceptor" evidence="7">
    <location>
        <position position="263"/>
    </location>
</feature>
<dbReference type="InterPro" id="IPR001088">
    <property type="entry name" value="Glyco_hydro_4"/>
</dbReference>
<evidence type="ECO:0000313" key="14">
    <source>
        <dbReference type="Proteomes" id="UP000001286"/>
    </source>
</evidence>
<dbReference type="SUPFAM" id="SSF51735">
    <property type="entry name" value="NAD(P)-binding Rossmann-fold domains"/>
    <property type="match status" value="1"/>
</dbReference>
<keyword evidence="9" id="KW-0408">Iron</keyword>
<feature type="domain" description="Glycosyl hydrolase family 4 C-terminal" evidence="12">
    <location>
        <begin position="196"/>
        <end position="415"/>
    </location>
</feature>
<keyword evidence="2 9" id="KW-0479">Metal-binding</keyword>
<keyword evidence="4 11" id="KW-0520">NAD</keyword>
<evidence type="ECO:0000313" key="13">
    <source>
        <dbReference type="EMBL" id="CBW84560.1"/>
    </source>
</evidence>
<evidence type="ECO:0000259" key="12">
    <source>
        <dbReference type="Pfam" id="PF11975"/>
    </source>
</evidence>
<organism evidence="13 14">
    <name type="scientific">Listeria ivanovii (strain ATCC BAA-678 / PAM 55)</name>
    <dbReference type="NCBI Taxonomy" id="881621"/>
    <lineage>
        <taxon>Bacteria</taxon>
        <taxon>Bacillati</taxon>
        <taxon>Bacillota</taxon>
        <taxon>Bacilli</taxon>
        <taxon>Bacillales</taxon>
        <taxon>Listeriaceae</taxon>
        <taxon>Listeria</taxon>
    </lineage>
</organism>
<dbReference type="RefSeq" id="WP_014091644.1">
    <property type="nucleotide sequence ID" value="NC_016011.1"/>
</dbReference>
<sequence length="440" mass="49590">MSKEVTVTIAGGGSTYTPGIVQAILENPNQLRIKELRLYDIDQVRQERMGYLIQALIKKNYPFSVRFLATDNPEEAFTGADFVFSQIRAGGLQMRETDEKIPLKYGCVGQETCGAGGFAYGLRSIKAFLPLVEKIIHYAPDAWILNYSNPESIVSEAVARKFPKAKIINVCDMTISIEETICSNFGYEHADFIPEYYGLNHFGWYRSIYSKKEGRDILPDILHKMNNGLDVADFNTGDASWARTYRMLGQMITDFPGYLPNTYMEYYLYPDVVVAEADPNHTRANEVMEGRETKVYALAEKCMTGENNSDIELNFGSHGQYIVDIATSLLNDEHRRFMIITPNRGSIPNIRPDAVVEVPAYVCAKGVEPIALDAIPDFHKGLIEAQCAAEKLLVDAFFEESYLKALQAFTLNQAVPSATVAKKMLHEFIEVNKDFWPELR</sequence>
<keyword evidence="9" id="KW-0170">Cobalt</keyword>
<dbReference type="OrthoDB" id="9808275at2"/>
<evidence type="ECO:0000256" key="7">
    <source>
        <dbReference type="PIRSR" id="PIRSR601088-1"/>
    </source>
</evidence>